<reference evidence="3 4" key="1">
    <citation type="submission" date="2018-05" db="EMBL/GenBank/DDBJ databases">
        <title>Flavobacterium sp. strain IMCC34759, incomplete genome.</title>
        <authorList>
            <person name="Joung Y."/>
            <person name="Cho J."/>
        </authorList>
    </citation>
    <scope>NUCLEOTIDE SEQUENCE [LARGE SCALE GENOMIC DNA]</scope>
    <source>
        <strain evidence="3 4">IMCC34759</strain>
    </source>
</reference>
<gene>
    <name evidence="3" type="ORF">DMB65_00545</name>
</gene>
<dbReference type="PANTHER" id="PTHR46401">
    <property type="entry name" value="GLYCOSYLTRANSFERASE WBBK-RELATED"/>
    <property type="match status" value="1"/>
</dbReference>
<organism evidence="3 4">
    <name type="scientific">Flavobacterium cheongpyeongense</name>
    <dbReference type="NCBI Taxonomy" id="2212651"/>
    <lineage>
        <taxon>Bacteria</taxon>
        <taxon>Pseudomonadati</taxon>
        <taxon>Bacteroidota</taxon>
        <taxon>Flavobacteriia</taxon>
        <taxon>Flavobacteriales</taxon>
        <taxon>Flavobacteriaceae</taxon>
        <taxon>Flavobacterium</taxon>
    </lineage>
</organism>
<feature type="domain" description="Glycosyl transferase family 1" evidence="2">
    <location>
        <begin position="167"/>
        <end position="310"/>
    </location>
</feature>
<dbReference type="SUPFAM" id="SSF53756">
    <property type="entry name" value="UDP-Glycosyltransferase/glycogen phosphorylase"/>
    <property type="match status" value="1"/>
</dbReference>
<protein>
    <recommendedName>
        <fullName evidence="2">Glycosyl transferase family 1 domain-containing protein</fullName>
    </recommendedName>
</protein>
<evidence type="ECO:0000259" key="2">
    <source>
        <dbReference type="Pfam" id="PF00534"/>
    </source>
</evidence>
<dbReference type="GO" id="GO:0016757">
    <property type="term" value="F:glycosyltransferase activity"/>
    <property type="evidence" value="ECO:0007669"/>
    <property type="project" value="InterPro"/>
</dbReference>
<comment type="caution">
    <text evidence="3">The sequence shown here is derived from an EMBL/GenBank/DDBJ whole genome shotgun (WGS) entry which is preliminary data.</text>
</comment>
<dbReference type="OrthoDB" id="7560678at2"/>
<keyword evidence="1" id="KW-0808">Transferase</keyword>
<dbReference type="AlphaFoldDB" id="A0A2V4BU28"/>
<keyword evidence="4" id="KW-1185">Reference proteome</keyword>
<dbReference type="PANTHER" id="PTHR46401:SF2">
    <property type="entry name" value="GLYCOSYLTRANSFERASE WBBK-RELATED"/>
    <property type="match status" value="1"/>
</dbReference>
<dbReference type="RefSeq" id="WP_110304728.1">
    <property type="nucleotide sequence ID" value="NZ_QJHK01000001.1"/>
</dbReference>
<evidence type="ECO:0000313" key="3">
    <source>
        <dbReference type="EMBL" id="PXY42549.1"/>
    </source>
</evidence>
<name>A0A2V4BU28_9FLAO</name>
<dbReference type="Gene3D" id="3.40.50.2000">
    <property type="entry name" value="Glycogen Phosphorylase B"/>
    <property type="match status" value="1"/>
</dbReference>
<sequence>MKKKIAYILYQIGMISGRSNGVRSQAMTSCDILNEYGNECILINGWGNYDWKSFDAIHIYGYDVAIYTFVKFLSEKNPNIYLSPIIDSTKPFNVYKWATYNGFEKLRLYSNNYSLRKALRIVKGVLARSEHEGRYYKESFGMNSEKVFNVPLSYGIENPSNIDEVLQNKEEFCFHLSSLYQERKNVLRLVLAAKKYGFKLVLAGSTGNEDDFLKIRQTIGDSENITVLGYISDEELKELYARAKVFALPSISEGVGIVAMDAAVYGCNIAITNIEGPKEYYPHYKTVAILDPYSIDSIGENIVKLLKEKNDKILYEHMLRNFSRDRVYSFLKNIYD</sequence>
<dbReference type="Proteomes" id="UP000247903">
    <property type="component" value="Unassembled WGS sequence"/>
</dbReference>
<dbReference type="EMBL" id="QJHK01000001">
    <property type="protein sequence ID" value="PXY42549.1"/>
    <property type="molecule type" value="Genomic_DNA"/>
</dbReference>
<dbReference type="CDD" id="cd03801">
    <property type="entry name" value="GT4_PimA-like"/>
    <property type="match status" value="1"/>
</dbReference>
<dbReference type="Pfam" id="PF00534">
    <property type="entry name" value="Glycos_transf_1"/>
    <property type="match status" value="1"/>
</dbReference>
<dbReference type="InterPro" id="IPR001296">
    <property type="entry name" value="Glyco_trans_1"/>
</dbReference>
<proteinExistence type="predicted"/>
<evidence type="ECO:0000256" key="1">
    <source>
        <dbReference type="ARBA" id="ARBA00022679"/>
    </source>
</evidence>
<accession>A0A2V4BU28</accession>
<evidence type="ECO:0000313" key="4">
    <source>
        <dbReference type="Proteomes" id="UP000247903"/>
    </source>
</evidence>